<feature type="repeat" description="WD" evidence="4">
    <location>
        <begin position="765"/>
        <end position="799"/>
    </location>
</feature>
<feature type="repeat" description="WD" evidence="4">
    <location>
        <begin position="1344"/>
        <end position="1385"/>
    </location>
</feature>
<accession>A0A835GCS9</accession>
<dbReference type="PROSITE" id="PS50294">
    <property type="entry name" value="WD_REPEATS_REGION"/>
    <property type="match status" value="3"/>
</dbReference>
<dbReference type="PROSITE" id="PS00678">
    <property type="entry name" value="WD_REPEATS_1"/>
    <property type="match status" value="2"/>
</dbReference>
<name>A0A835GCS9_SPOEX</name>
<evidence type="ECO:0000256" key="4">
    <source>
        <dbReference type="PROSITE-ProRule" id="PRU00221"/>
    </source>
</evidence>
<dbReference type="PROSITE" id="PS50082">
    <property type="entry name" value="WD_REPEATS_2"/>
    <property type="match status" value="7"/>
</dbReference>
<dbReference type="PANTHER" id="PTHR44324:SF6">
    <property type="entry name" value="EF-HAND CALCIUM BINDING DOMAIN 8"/>
    <property type="match status" value="1"/>
</dbReference>
<reference evidence="6" key="1">
    <citation type="submission" date="2020-08" db="EMBL/GenBank/DDBJ databases">
        <title>Spodoptera exigua strain:BAW_Kor-Di-RS1 Genome sequencing and assembly.</title>
        <authorList>
            <person name="Kim J."/>
            <person name="Nam H.Y."/>
            <person name="Kwon M."/>
            <person name="Choi J.H."/>
            <person name="Cho S.R."/>
            <person name="Kim G.-H."/>
        </authorList>
    </citation>
    <scope>NUCLEOTIDE SEQUENCE</scope>
    <source>
        <strain evidence="6">BAW_Kor-Di-RS1</strain>
        <tissue evidence="6">Whole-body</tissue>
    </source>
</reference>
<feature type="region of interest" description="Disordered" evidence="5">
    <location>
        <begin position="1637"/>
        <end position="1659"/>
    </location>
</feature>
<dbReference type="Gene3D" id="2.130.10.10">
    <property type="entry name" value="YVTN repeat-like/Quinoprotein amine dehydrogenase"/>
    <property type="match status" value="6"/>
</dbReference>
<feature type="repeat" description="WD" evidence="4">
    <location>
        <begin position="330"/>
        <end position="355"/>
    </location>
</feature>
<gene>
    <name evidence="6" type="ORF">HW555_009565</name>
</gene>
<dbReference type="InterPro" id="IPR019775">
    <property type="entry name" value="WD40_repeat_CS"/>
</dbReference>
<feature type="compositionally biased region" description="Basic and acidic residues" evidence="5">
    <location>
        <begin position="2041"/>
        <end position="2058"/>
    </location>
</feature>
<organism evidence="6 7">
    <name type="scientific">Spodoptera exigua</name>
    <name type="common">Beet armyworm</name>
    <name type="synonym">Noctua fulgens</name>
    <dbReference type="NCBI Taxonomy" id="7107"/>
    <lineage>
        <taxon>Eukaryota</taxon>
        <taxon>Metazoa</taxon>
        <taxon>Ecdysozoa</taxon>
        <taxon>Arthropoda</taxon>
        <taxon>Hexapoda</taxon>
        <taxon>Insecta</taxon>
        <taxon>Pterygota</taxon>
        <taxon>Neoptera</taxon>
        <taxon>Endopterygota</taxon>
        <taxon>Lepidoptera</taxon>
        <taxon>Glossata</taxon>
        <taxon>Ditrysia</taxon>
        <taxon>Noctuoidea</taxon>
        <taxon>Noctuidae</taxon>
        <taxon>Amphipyrinae</taxon>
        <taxon>Spodoptera</taxon>
    </lineage>
</organism>
<evidence type="ECO:0000256" key="5">
    <source>
        <dbReference type="SAM" id="MobiDB-lite"/>
    </source>
</evidence>
<sequence length="2058" mass="233668">MANEDDVKIALSESTKSGSSVTGLAYATVPRYRNVSLHERCSMLDMMHLKSAFDSANRHKMRAGEFRELLKTRLSVEYDDDEYNLLFLKINTSRTGEIDWDELVSHLLLGYNFANDAEKQRQALQPPIMGLPVIMRSEHRHPISRICFCPDVDKDRSTDPMLGKYITASRDGMINWWSLDMKLLRTGFSSSSHLKVRTTWVTDMVCMPDICTMYYYFHKDDVEQCKLICGDVGGNVRVLLFSAHMRGPFQNDAGRPLKTVRHVDLQKRPHVLPGLRLLDLVRLHPDWVRQVSYYAPLHCVMSCATCYDSLLLCDLKSSKAYYMFRVDKGIQCFAFDEEAHLLVTGGPDCTVRVWNPFVPAKANVVLKGHHAVITCIVLQNKGRTIYSLSRDRTIKVWDLQSQACRQTYIDIPAILGEHTPISAVHHSAGRAAKPACTLTGSRTQVLCLKFSTTRCKRNVLIRDAHVRHIHGELVPVEITAACFDPGYQLLLTGARNGELKVWNFNTGLSLRTMSIEHMREVTNCFWVEGRILAVGWNRHVIEFDDTGMATTGKCWETRHTDDVLAAAARPPITLATSTYNSELVMWKMETGQPYRQFSCTEPNLRIKMVYNRHETPLCSKSDNKWSNFRKPNALVGGSRGNVLLTSHAIKKATEPCLLLALDNGRIQCWSDHSAGGYQGSFQVVHTPGDYAVCLATDKNNEFLFAGTTLGYVKVWLMSNYLINDLIHVNMPRLRLMFPFLWRDRIEGRAKRCVRNQPKPLLLNSYRAHLRCITSIVYIDEDKFVLTGSSDYSVRVWRLSGEYLQTLGSFLPWTLEVTRFPPDVKKVASFTTFKVWSSGYVSRYVPGQKEVDKLRDITDHELKTKTYGAAPDEPLLGNYFSLPRRPDQLEPILLNDSLPTIPIYAHLRMASTQPVRRPPTPELVCELRLKQSVLQSKKAHFDSEAPLQRQMEGDLKSNFSSFSEGPPSALTWQTGVFRNVQLHDKCTIQDMLKMKEAFSEAYNNQMVAQEFRTALKTLLNVEYDDEEFKILFLKMNTSRTGNVDWDELVSHLILGYFGNDAENQRESLQPPIMGLPVIMRSEHRHPISRICFCPDVDKDRKKDPMQGMYLTASRDGMINWWSLDMKLLRTAYSTSPHLKVRTTWVTDMVCMPDVNIIVTSSTERDLRFYDCIAKTFTLKIVITSWDYMICTMHYRFSPDINEKCMLICGDVGGNVRVLLFSPVLRGPFRNEAGRALISLRHVDLQKRPRMLPELRLVDLGRMHSEWVRQVSYYESLHCVVSCATCSDSLLLCDISGSKTHYMFKVEKGIQCFEFDEESHVLVTGGPDCTVRVWNPFVPAKANVVLIGHHAAVTCIVLQNKGQTIYSLSRDRTIKVWDIQSHSCIQTYIDIPAVLGERSPISAVYNPATREFLLACIKIAVVVLDEQLNPLHTDGNTHSRAVSKILYNPLFKLIISCGMDSIIINWNPVTGKRNVLVRDAHVRHIHGELVPVEITAACFDPGYQLLLTGARNGELKIWNFNTGICLRVMTIKHMCEVTDCFWVEGRILAVGWNRHVVEFEDSGMATHGKSWETRHTDDVLASAVRPPLSLATASYNSELVLWKLETGQPYRRFSCTEPTLRIKMHFSKRESLKQPPVLKPDMKAKRTPSRKIGTSRDSVDSTAAIKKATEQRVSLVPALGRAQKMRPLAVHAMIFLQTRPQHARVASLMLALENGQMQCWSDHSAGGYQSSFQANHSPGDYVSCLATDVANEFLFTGTTRGYIKVWLLTNYLTNTTEHINMPRLRLMFPFLWRDRIEGRAKRSVRDQPEPLLLNSYRAHLRCVTSIAYMDEHKLFFREEVVIQSHSGSSDYSVRVWRLSGEYLQTLGSFLPWTLEVTRFPPDVKKVASFTTFKRLRVALCAGAEGGGQAARHHRPRAQDQDLRRGTRRAAAWKLFLAAATPDAMDRITLDSSLATVSNFTISLAQLMALTLVEIPLYTHLRMASTQPVKRPPTPELVRETRLRLAKTKRTHFGSSMTIQPQPQPQTSGTTHQALSAAAAAPSKPEEKRTSSKDTQRQTAN</sequence>
<keyword evidence="3" id="KW-0677">Repeat</keyword>
<evidence type="ECO:0000256" key="3">
    <source>
        <dbReference type="ARBA" id="ARBA00022737"/>
    </source>
</evidence>
<keyword evidence="7" id="KW-1185">Reference proteome</keyword>
<evidence type="ECO:0000313" key="6">
    <source>
        <dbReference type="EMBL" id="KAF9411699.1"/>
    </source>
</evidence>
<dbReference type="InterPro" id="IPR011992">
    <property type="entry name" value="EF-hand-dom_pair"/>
</dbReference>
<dbReference type="SMART" id="SM00320">
    <property type="entry name" value="WD40"/>
    <property type="match status" value="17"/>
</dbReference>
<dbReference type="SUPFAM" id="SSF47473">
    <property type="entry name" value="EF-hand"/>
    <property type="match status" value="1"/>
</dbReference>
<feature type="repeat" description="WD" evidence="4">
    <location>
        <begin position="366"/>
        <end position="407"/>
    </location>
</feature>
<evidence type="ECO:0000256" key="2">
    <source>
        <dbReference type="ARBA" id="ARBA00022574"/>
    </source>
</evidence>
<comment type="caution">
    <text evidence="6">The sequence shown here is derived from an EMBL/GenBank/DDBJ whole genome shotgun (WGS) entry which is preliminary data.</text>
</comment>
<dbReference type="InterPro" id="IPR051242">
    <property type="entry name" value="WD-EF-hand_domain"/>
</dbReference>
<feature type="repeat" description="WD" evidence="4">
    <location>
        <begin position="478"/>
        <end position="512"/>
    </location>
</feature>
<feature type="region of interest" description="Disordered" evidence="5">
    <location>
        <begin position="2006"/>
        <end position="2058"/>
    </location>
</feature>
<dbReference type="SUPFAM" id="SSF50978">
    <property type="entry name" value="WD40 repeat-like"/>
    <property type="match status" value="4"/>
</dbReference>
<dbReference type="InterPro" id="IPR036322">
    <property type="entry name" value="WD40_repeat_dom_sf"/>
</dbReference>
<dbReference type="InterPro" id="IPR001680">
    <property type="entry name" value="WD40_rpt"/>
</dbReference>
<proteinExistence type="predicted"/>
<evidence type="ECO:0000256" key="1">
    <source>
        <dbReference type="ARBA" id="ARBA00014901"/>
    </source>
</evidence>
<keyword evidence="2 4" id="KW-0853">WD repeat</keyword>
<feature type="repeat" description="WD" evidence="4">
    <location>
        <begin position="1308"/>
        <end position="1333"/>
    </location>
</feature>
<dbReference type="PANTHER" id="PTHR44324">
    <property type="entry name" value="WD40 REPEAT DOMAIN 95"/>
    <property type="match status" value="1"/>
</dbReference>
<dbReference type="Pfam" id="PF00400">
    <property type="entry name" value="WD40"/>
    <property type="match status" value="7"/>
</dbReference>
<dbReference type="InterPro" id="IPR015943">
    <property type="entry name" value="WD40/YVTN_repeat-like_dom_sf"/>
</dbReference>
<dbReference type="Proteomes" id="UP000648187">
    <property type="component" value="Unassembled WGS sequence"/>
</dbReference>
<evidence type="ECO:0000313" key="7">
    <source>
        <dbReference type="Proteomes" id="UP000648187"/>
    </source>
</evidence>
<dbReference type="EMBL" id="JACKWZ010000216">
    <property type="protein sequence ID" value="KAF9411699.1"/>
    <property type="molecule type" value="Genomic_DNA"/>
</dbReference>
<protein>
    <recommendedName>
        <fullName evidence="1">WD repeat-containing protein on Y chromosome</fullName>
    </recommendedName>
</protein>
<feature type="repeat" description="WD" evidence="4">
    <location>
        <begin position="1492"/>
        <end position="1526"/>
    </location>
</feature>